<dbReference type="Gene3D" id="2.10.70.10">
    <property type="entry name" value="Complement Module, domain 1"/>
    <property type="match status" value="1"/>
</dbReference>
<dbReference type="Pfam" id="PF00084">
    <property type="entry name" value="Sushi"/>
    <property type="match status" value="1"/>
</dbReference>
<evidence type="ECO:0000256" key="3">
    <source>
        <dbReference type="PROSITE-ProRule" id="PRU00302"/>
    </source>
</evidence>
<organism evidence="5 6">
    <name type="scientific">Electrophorus voltai</name>
    <dbReference type="NCBI Taxonomy" id="2609070"/>
    <lineage>
        <taxon>Eukaryota</taxon>
        <taxon>Metazoa</taxon>
        <taxon>Chordata</taxon>
        <taxon>Craniata</taxon>
        <taxon>Vertebrata</taxon>
        <taxon>Euteleostomi</taxon>
        <taxon>Actinopterygii</taxon>
        <taxon>Neopterygii</taxon>
        <taxon>Teleostei</taxon>
        <taxon>Ostariophysi</taxon>
        <taxon>Gymnotiformes</taxon>
        <taxon>Gymnotoidei</taxon>
        <taxon>Gymnotidae</taxon>
        <taxon>Electrophorus</taxon>
    </lineage>
</organism>
<dbReference type="GO" id="GO:0050773">
    <property type="term" value="P:regulation of dendrite development"/>
    <property type="evidence" value="ECO:0007669"/>
    <property type="project" value="TreeGrafter"/>
</dbReference>
<keyword evidence="2" id="KW-1015">Disulfide bond</keyword>
<dbReference type="GO" id="GO:0090036">
    <property type="term" value="P:regulation of protein kinase C signaling"/>
    <property type="evidence" value="ECO:0007669"/>
    <property type="project" value="TreeGrafter"/>
</dbReference>
<gene>
    <name evidence="5" type="ORF">P4O66_003146</name>
</gene>
<dbReference type="InterPro" id="IPR000436">
    <property type="entry name" value="Sushi_SCR_CCP_dom"/>
</dbReference>
<evidence type="ECO:0000313" key="6">
    <source>
        <dbReference type="Proteomes" id="UP001239994"/>
    </source>
</evidence>
<dbReference type="Proteomes" id="UP001239994">
    <property type="component" value="Unassembled WGS sequence"/>
</dbReference>
<feature type="domain" description="Sushi" evidence="4">
    <location>
        <begin position="90"/>
        <end position="149"/>
    </location>
</feature>
<dbReference type="CDD" id="cd00033">
    <property type="entry name" value="CCP"/>
    <property type="match status" value="1"/>
</dbReference>
<name>A0AAD9DL54_9TELE</name>
<accession>A0AAD9DL54</accession>
<proteinExistence type="predicted"/>
<evidence type="ECO:0000313" key="5">
    <source>
        <dbReference type="EMBL" id="KAK1785761.1"/>
    </source>
</evidence>
<dbReference type="GO" id="GO:0043025">
    <property type="term" value="C:neuronal cell body"/>
    <property type="evidence" value="ECO:0007669"/>
    <property type="project" value="TreeGrafter"/>
</dbReference>
<comment type="caution">
    <text evidence="3">Lacks conserved residue(s) required for the propagation of feature annotation.</text>
</comment>
<sequence>MRDAGARGDPFSDLGKVWDADPPVVNVSLAEGDTVRFEDAGGRKPSVLANESILIKGLVVRSYSNQISVHFRSRRAPPGSFLLRYQAFVLSCNFPERPAYGDVSVSSLHAGGQAYFYCFTGYQLQGPSTLTCHNATTPYWSGKEPQCLGE</sequence>
<evidence type="ECO:0000259" key="4">
    <source>
        <dbReference type="PROSITE" id="PS50923"/>
    </source>
</evidence>
<reference evidence="5" key="1">
    <citation type="submission" date="2023-03" db="EMBL/GenBank/DDBJ databases">
        <title>Electrophorus voltai genome.</title>
        <authorList>
            <person name="Bian C."/>
        </authorList>
    </citation>
    <scope>NUCLEOTIDE SEQUENCE</scope>
    <source>
        <strain evidence="5">CB-2022</strain>
        <tissue evidence="5">Muscle</tissue>
    </source>
</reference>
<dbReference type="PANTHER" id="PTHR45656:SF1">
    <property type="entry name" value="SEIZURE PROTEIN 6 HOMOLOG"/>
    <property type="match status" value="1"/>
</dbReference>
<dbReference type="GO" id="GO:0005783">
    <property type="term" value="C:endoplasmic reticulum"/>
    <property type="evidence" value="ECO:0007669"/>
    <property type="project" value="TreeGrafter"/>
</dbReference>
<keyword evidence="6" id="KW-1185">Reference proteome</keyword>
<keyword evidence="3" id="KW-0768">Sushi</keyword>
<protein>
    <recommendedName>
        <fullName evidence="4">Sushi domain-containing protein</fullName>
    </recommendedName>
</protein>
<comment type="caution">
    <text evidence="5">The sequence shown here is derived from an EMBL/GenBank/DDBJ whole genome shotgun (WGS) entry which is preliminary data.</text>
</comment>
<dbReference type="InterPro" id="IPR051277">
    <property type="entry name" value="SEZ6_CSMD_C4BPB_Regulators"/>
</dbReference>
<dbReference type="AlphaFoldDB" id="A0AAD9DL54"/>
<dbReference type="GO" id="GO:0043198">
    <property type="term" value="C:dendritic shaft"/>
    <property type="evidence" value="ECO:0007669"/>
    <property type="project" value="TreeGrafter"/>
</dbReference>
<dbReference type="SMART" id="SM00032">
    <property type="entry name" value="CCP"/>
    <property type="match status" value="1"/>
</dbReference>
<evidence type="ECO:0000256" key="2">
    <source>
        <dbReference type="ARBA" id="ARBA00023157"/>
    </source>
</evidence>
<dbReference type="InterPro" id="IPR035976">
    <property type="entry name" value="Sushi/SCR/CCP_sf"/>
</dbReference>
<dbReference type="SUPFAM" id="SSF57535">
    <property type="entry name" value="Complement control module/SCR domain"/>
    <property type="match status" value="1"/>
</dbReference>
<dbReference type="PANTHER" id="PTHR45656">
    <property type="entry name" value="PROTEIN CBR-CLEC-78"/>
    <property type="match status" value="1"/>
</dbReference>
<dbReference type="EMBL" id="JAROKS010000025">
    <property type="protein sequence ID" value="KAK1785761.1"/>
    <property type="molecule type" value="Genomic_DNA"/>
</dbReference>
<dbReference type="GO" id="GO:0060074">
    <property type="term" value="P:synapse maturation"/>
    <property type="evidence" value="ECO:0007669"/>
    <property type="project" value="TreeGrafter"/>
</dbReference>
<dbReference type="GO" id="GO:0043197">
    <property type="term" value="C:dendritic spine"/>
    <property type="evidence" value="ECO:0007669"/>
    <property type="project" value="TreeGrafter"/>
</dbReference>
<dbReference type="PROSITE" id="PS50923">
    <property type="entry name" value="SUSHI"/>
    <property type="match status" value="1"/>
</dbReference>
<keyword evidence="1" id="KW-0677">Repeat</keyword>
<evidence type="ECO:0000256" key="1">
    <source>
        <dbReference type="ARBA" id="ARBA00022737"/>
    </source>
</evidence>